<dbReference type="InterPro" id="IPR054485">
    <property type="entry name" value="FlK-like_dom"/>
</dbReference>
<evidence type="ECO:0000313" key="2">
    <source>
        <dbReference type="EMBL" id="KAG9392739.1"/>
    </source>
</evidence>
<accession>A0A8J6DYU2</accession>
<dbReference type="OrthoDB" id="10265835at2759"/>
<dbReference type="InterPro" id="IPR029069">
    <property type="entry name" value="HotDog_dom_sf"/>
</dbReference>
<dbReference type="Pfam" id="PF22636">
    <property type="entry name" value="FlK"/>
    <property type="match status" value="1"/>
</dbReference>
<sequence>MLSSFTAHSTTNSFATVALESFKRFSSGMSPAEAFASTGVNEMSKLTKFWTVQDKHTTRRFPDNPILSTPSLIGMMELTCEAQTDHKLPGGFATVGFKFDPMLHLGPAKPGDEVRIEAVLSKIDGRKLVYEVEAKVDNRVIGTCKHTRVVVGK</sequence>
<keyword evidence="3" id="KW-1185">Reference proteome</keyword>
<name>A0A8J6DYU2_9EUKA</name>
<dbReference type="Proteomes" id="UP000717585">
    <property type="component" value="Unassembled WGS sequence"/>
</dbReference>
<comment type="caution">
    <text evidence="2">The sequence shown here is derived from an EMBL/GenBank/DDBJ whole genome shotgun (WGS) entry which is preliminary data.</text>
</comment>
<evidence type="ECO:0000313" key="3">
    <source>
        <dbReference type="Proteomes" id="UP000717585"/>
    </source>
</evidence>
<dbReference type="AlphaFoldDB" id="A0A8J6DYU2"/>
<gene>
    <name evidence="2" type="ORF">J8273_5878</name>
</gene>
<proteinExistence type="predicted"/>
<dbReference type="EMBL" id="JAHDYR010000033">
    <property type="protein sequence ID" value="KAG9392739.1"/>
    <property type="molecule type" value="Genomic_DNA"/>
</dbReference>
<dbReference type="PANTHER" id="PTHR36934:SF1">
    <property type="entry name" value="THIOESTERASE DOMAIN-CONTAINING PROTEIN"/>
    <property type="match status" value="1"/>
</dbReference>
<evidence type="ECO:0000259" key="1">
    <source>
        <dbReference type="Pfam" id="PF22636"/>
    </source>
</evidence>
<protein>
    <submittedName>
        <fullName evidence="2">Thioesterase family protein</fullName>
    </submittedName>
</protein>
<dbReference type="SUPFAM" id="SSF54637">
    <property type="entry name" value="Thioesterase/thiol ester dehydrase-isomerase"/>
    <property type="match status" value="1"/>
</dbReference>
<dbReference type="CDD" id="cd03440">
    <property type="entry name" value="hot_dog"/>
    <property type="match status" value="1"/>
</dbReference>
<dbReference type="PANTHER" id="PTHR36934">
    <property type="entry name" value="BLR0278 PROTEIN"/>
    <property type="match status" value="1"/>
</dbReference>
<feature type="domain" description="Fluoroacetyl-CoA-specific thioesterase-like" evidence="1">
    <location>
        <begin position="64"/>
        <end position="152"/>
    </location>
</feature>
<organism evidence="2 3">
    <name type="scientific">Carpediemonas membranifera</name>
    <dbReference type="NCBI Taxonomy" id="201153"/>
    <lineage>
        <taxon>Eukaryota</taxon>
        <taxon>Metamonada</taxon>
        <taxon>Carpediemonas-like organisms</taxon>
        <taxon>Carpediemonas</taxon>
    </lineage>
</organism>
<dbReference type="InterPro" id="IPR025540">
    <property type="entry name" value="FlK"/>
</dbReference>
<dbReference type="Gene3D" id="3.10.129.10">
    <property type="entry name" value="Hotdog Thioesterase"/>
    <property type="match status" value="1"/>
</dbReference>
<reference evidence="2" key="1">
    <citation type="submission" date="2021-05" db="EMBL/GenBank/DDBJ databases">
        <title>A free-living protist that lacks canonical eukaryotic 1 DNA replication and segregation systems.</title>
        <authorList>
            <person name="Salas-Leiva D.E."/>
            <person name="Tromer E.C."/>
            <person name="Curtis B.A."/>
            <person name="Jerlstrom-Hultqvist J."/>
            <person name="Kolisko M."/>
            <person name="Yi Z."/>
            <person name="Salas-Leiva J.S."/>
            <person name="Gallot-Lavallee L."/>
            <person name="Kops G.J.P.L."/>
            <person name="Archibald J.M."/>
            <person name="Simpson A.G.B."/>
            <person name="Roger A.J."/>
        </authorList>
    </citation>
    <scope>NUCLEOTIDE SEQUENCE</scope>
    <source>
        <strain evidence="2">BICM</strain>
    </source>
</reference>